<dbReference type="InterPro" id="IPR019700">
    <property type="entry name" value="Sigma-G_inhibitor_Gin"/>
</dbReference>
<comment type="caution">
    <text evidence="1">The sequence shown here is derived from an EMBL/GenBank/DDBJ whole genome shotgun (WGS) entry which is preliminary data.</text>
</comment>
<reference evidence="1" key="1">
    <citation type="submission" date="2013-03" db="EMBL/GenBank/DDBJ databases">
        <title>Draft genome sequence of Gracibacillus halophilus YIM-C55.5, a moderately halophilic and thermophilic organism from the Xiaochaidamu salt lake.</title>
        <authorList>
            <person name="Sugumar T."/>
            <person name="Polireddy D.R."/>
            <person name="Antony A."/>
            <person name="Madhava Y.R."/>
            <person name="Sivakumar N."/>
        </authorList>
    </citation>
    <scope>NUCLEOTIDE SEQUENCE [LARGE SCALE GENOMIC DNA]</scope>
    <source>
        <strain evidence="1">YIM-C55.5</strain>
    </source>
</reference>
<dbReference type="OrthoDB" id="2886653at2"/>
<protein>
    <submittedName>
        <fullName evidence="1">Sigma-G inhibitor, Gin</fullName>
    </submittedName>
</protein>
<dbReference type="EMBL" id="APML01000059">
    <property type="protein sequence ID" value="ENH96105.1"/>
    <property type="molecule type" value="Genomic_DNA"/>
</dbReference>
<organism evidence="1 2">
    <name type="scientific">Gracilibacillus halophilus YIM-C55.5</name>
    <dbReference type="NCBI Taxonomy" id="1308866"/>
    <lineage>
        <taxon>Bacteria</taxon>
        <taxon>Bacillati</taxon>
        <taxon>Bacillota</taxon>
        <taxon>Bacilli</taxon>
        <taxon>Bacillales</taxon>
        <taxon>Bacillaceae</taxon>
        <taxon>Gracilibacillus</taxon>
    </lineage>
</organism>
<proteinExistence type="predicted"/>
<dbReference type="AlphaFoldDB" id="N4WNQ7"/>
<dbReference type="RefSeq" id="WP_003472416.1">
    <property type="nucleotide sequence ID" value="NZ_APML01000059.1"/>
</dbReference>
<keyword evidence="2" id="KW-1185">Reference proteome</keyword>
<dbReference type="PATRIC" id="fig|1308866.3.peg.2530"/>
<evidence type="ECO:0000313" key="2">
    <source>
        <dbReference type="Proteomes" id="UP000012283"/>
    </source>
</evidence>
<dbReference type="STRING" id="1308866.J416_12517"/>
<sequence length="61" mass="7228">MKNTLYQCGICNQEKEDGIFLYQLYLCHDCEKEIVATNPKDERYQYIVNKLKAVQKTTHTI</sequence>
<dbReference type="Pfam" id="PF10764">
    <property type="entry name" value="Gin"/>
    <property type="match status" value="1"/>
</dbReference>
<dbReference type="Proteomes" id="UP000012283">
    <property type="component" value="Unassembled WGS sequence"/>
</dbReference>
<accession>N4WNQ7</accession>
<gene>
    <name evidence="1" type="ORF">J416_12517</name>
</gene>
<evidence type="ECO:0000313" key="1">
    <source>
        <dbReference type="EMBL" id="ENH96105.1"/>
    </source>
</evidence>
<name>N4WNQ7_9BACI</name>